<evidence type="ECO:0000259" key="3">
    <source>
        <dbReference type="Pfam" id="PF20776"/>
    </source>
</evidence>
<evidence type="ECO:0000259" key="5">
    <source>
        <dbReference type="Pfam" id="PF20778"/>
    </source>
</evidence>
<name>A0A9P8UGJ7_9PEZI</name>
<dbReference type="OrthoDB" id="5392646at2759"/>
<feature type="compositionally biased region" description="Polar residues" evidence="1">
    <location>
        <begin position="838"/>
        <end position="847"/>
    </location>
</feature>
<feature type="compositionally biased region" description="Basic and acidic residues" evidence="1">
    <location>
        <begin position="111"/>
        <end position="129"/>
    </location>
</feature>
<feature type="region of interest" description="Disordered" evidence="1">
    <location>
        <begin position="630"/>
        <end position="649"/>
    </location>
</feature>
<feature type="domain" description="SLS1 second KH" evidence="4">
    <location>
        <begin position="408"/>
        <end position="472"/>
    </location>
</feature>
<comment type="caution">
    <text evidence="6">The sequence shown here is derived from an EMBL/GenBank/DDBJ whole genome shotgun (WGS) entry which is preliminary data.</text>
</comment>
<feature type="compositionally biased region" description="Low complexity" evidence="1">
    <location>
        <begin position="583"/>
        <end position="599"/>
    </location>
</feature>
<dbReference type="Pfam" id="PF20778">
    <property type="entry name" value="SLS1_C"/>
    <property type="match status" value="1"/>
</dbReference>
<dbReference type="EMBL" id="JAGPXC010000006">
    <property type="protein sequence ID" value="KAH6651819.1"/>
    <property type="molecule type" value="Genomic_DNA"/>
</dbReference>
<dbReference type="InterPro" id="IPR032741">
    <property type="entry name" value="Sls1_KH-1"/>
</dbReference>
<proteinExistence type="predicted"/>
<evidence type="ECO:0000313" key="6">
    <source>
        <dbReference type="EMBL" id="KAH6651819.1"/>
    </source>
</evidence>
<dbReference type="GeneID" id="70125178"/>
<dbReference type="InterPro" id="IPR048400">
    <property type="entry name" value="SLS1_N"/>
</dbReference>
<gene>
    <name evidence="6" type="ORF">BKA67DRAFT_338634</name>
</gene>
<protein>
    <submittedName>
        <fullName evidence="6">Mitochondrial inner-membrane-bound regulator-domain-containing protein</fullName>
    </submittedName>
</protein>
<feature type="region of interest" description="Disordered" evidence="1">
    <location>
        <begin position="807"/>
        <end position="852"/>
    </location>
</feature>
<keyword evidence="7" id="KW-1185">Reference proteome</keyword>
<feature type="region of interest" description="Disordered" evidence="1">
    <location>
        <begin position="88"/>
        <end position="129"/>
    </location>
</feature>
<feature type="domain" description="SLS1 C-terminal" evidence="5">
    <location>
        <begin position="509"/>
        <end position="931"/>
    </location>
</feature>
<evidence type="ECO:0000259" key="4">
    <source>
        <dbReference type="Pfam" id="PF20777"/>
    </source>
</evidence>
<evidence type="ECO:0000259" key="2">
    <source>
        <dbReference type="Pfam" id="PF14611"/>
    </source>
</evidence>
<sequence length="973" mass="108245">MIARALSSGTICLGCRLRLLRQATRPNSLPQPIARRSPAVAWPRSRRWFASEASARPDDADQKQTKNGWDTLEEASEDQYRDYLNEQDALSDLDNGRPDKPRRSRGGKTNENMRERRRQTTGDEEENFKPWKHLDLKKRRLSGKKVLTETSASLGSDMLGKPAYAIVMKDSRDYKAKTRPVDVLNEEQTRQEIDMQALLDNRHELPTDSEVRENINELRPPETETILKEKEFRRVQQQLEDGFLNAQLIDYIAKFKPEPAGRDSVEHARPQYPWVRKLTPWTPLDARGTTLPPKDPLARHFHAYLPQDASPKARAAVLIMRKCWGLQVEEVANGPGQMRIVLETQKFMPLMRGSRRFLQRITRDYLEEGEALEANISASEITIVAPSYKCQTILTELDTLMQQIRTHTFPISHVTSDPTQLTPELLELVGKVTNTHVRPTKTGHRLQVAWIQVAGREEQDVENLSHVVFRFLQTALQPNSAKRILHTADAEKAIASGNGRLVVDHGNKEKWAWKDRLEQWARLVTPVSTDIENTQAGPADGNPPKLSMAIEKLQPLPRNVHVPNKTLTNSVAWKDGERAEDWSSSSPPQQVEVQDSSSSRFPHQPVRWTSDLTSSTSALFGHILTPRTDVAKAEGAPPAHPSTEDLASRPYNFSPIVPHPIRLAELSLLDENTMLPVASTVLIRFLHNPSSAALALPLVAPPLELRLTLSEPTSADQDPEITGVHSLRALVATHHNEVPLPASPVDFRITQTRGASLQGSPSALSAWQPIADFLSRSRLDIAAGKLEMAAQQRFQVPLRLFGEATMTQEAMRKKKQQQQQQQQQEQQLAAVDDESQTRGDSTSTSPAQEEGDIIAQPISAAGGEDHPNSLRSTLYEFAGLELHRSVTVPYSADPRFSLTYTSIEAGQGGGRRAELSLRPVPASSSSVPPPAAAASEAAASGSDNLHDDYVRACYKFAQTVENWSGISSGDNGS</sequence>
<dbReference type="InterPro" id="IPR048401">
    <property type="entry name" value="SLS1_C"/>
</dbReference>
<dbReference type="Pfam" id="PF14611">
    <property type="entry name" value="KH_SLS1_1"/>
    <property type="match status" value="1"/>
</dbReference>
<feature type="region of interest" description="Disordered" evidence="1">
    <location>
        <begin position="559"/>
        <end position="608"/>
    </location>
</feature>
<dbReference type="RefSeq" id="XP_045956097.1">
    <property type="nucleotide sequence ID" value="XM_046096285.1"/>
</dbReference>
<feature type="region of interest" description="Disordered" evidence="1">
    <location>
        <begin position="918"/>
        <end position="942"/>
    </location>
</feature>
<dbReference type="AlphaFoldDB" id="A0A9P8UGJ7"/>
<feature type="domain" description="SLS1 N-terminal" evidence="3">
    <location>
        <begin position="206"/>
        <end position="328"/>
    </location>
</feature>
<feature type="compositionally biased region" description="Low complexity" evidence="1">
    <location>
        <begin position="817"/>
        <end position="827"/>
    </location>
</feature>
<accession>A0A9P8UGJ7</accession>
<dbReference type="Pfam" id="PF20776">
    <property type="entry name" value="SLS1_N"/>
    <property type="match status" value="1"/>
</dbReference>
<feature type="compositionally biased region" description="Low complexity" evidence="1">
    <location>
        <begin position="919"/>
        <end position="940"/>
    </location>
</feature>
<organism evidence="6 7">
    <name type="scientific">Truncatella angustata</name>
    <dbReference type="NCBI Taxonomy" id="152316"/>
    <lineage>
        <taxon>Eukaryota</taxon>
        <taxon>Fungi</taxon>
        <taxon>Dikarya</taxon>
        <taxon>Ascomycota</taxon>
        <taxon>Pezizomycotina</taxon>
        <taxon>Sordariomycetes</taxon>
        <taxon>Xylariomycetidae</taxon>
        <taxon>Amphisphaeriales</taxon>
        <taxon>Sporocadaceae</taxon>
        <taxon>Truncatella</taxon>
    </lineage>
</organism>
<dbReference type="Proteomes" id="UP000758603">
    <property type="component" value="Unassembled WGS sequence"/>
</dbReference>
<dbReference type="Pfam" id="PF20777">
    <property type="entry name" value="KH_SLS1_2"/>
    <property type="match status" value="1"/>
</dbReference>
<feature type="domain" description="SLS1 first KH" evidence="2">
    <location>
        <begin position="336"/>
        <end position="404"/>
    </location>
</feature>
<reference evidence="6" key="1">
    <citation type="journal article" date="2021" name="Nat. Commun.">
        <title>Genetic determinants of endophytism in the Arabidopsis root mycobiome.</title>
        <authorList>
            <person name="Mesny F."/>
            <person name="Miyauchi S."/>
            <person name="Thiergart T."/>
            <person name="Pickel B."/>
            <person name="Atanasova L."/>
            <person name="Karlsson M."/>
            <person name="Huettel B."/>
            <person name="Barry K.W."/>
            <person name="Haridas S."/>
            <person name="Chen C."/>
            <person name="Bauer D."/>
            <person name="Andreopoulos W."/>
            <person name="Pangilinan J."/>
            <person name="LaButti K."/>
            <person name="Riley R."/>
            <person name="Lipzen A."/>
            <person name="Clum A."/>
            <person name="Drula E."/>
            <person name="Henrissat B."/>
            <person name="Kohler A."/>
            <person name="Grigoriev I.V."/>
            <person name="Martin F.M."/>
            <person name="Hacquard S."/>
        </authorList>
    </citation>
    <scope>NUCLEOTIDE SEQUENCE</scope>
    <source>
        <strain evidence="6">MPI-SDFR-AT-0073</strain>
    </source>
</reference>
<dbReference type="InterPro" id="IPR048748">
    <property type="entry name" value="SLS1_KH2"/>
</dbReference>
<evidence type="ECO:0000313" key="7">
    <source>
        <dbReference type="Proteomes" id="UP000758603"/>
    </source>
</evidence>
<dbReference type="GO" id="GO:0005743">
    <property type="term" value="C:mitochondrial inner membrane"/>
    <property type="evidence" value="ECO:0007669"/>
    <property type="project" value="InterPro"/>
</dbReference>
<evidence type="ECO:0000256" key="1">
    <source>
        <dbReference type="SAM" id="MobiDB-lite"/>
    </source>
</evidence>